<organism evidence="1 2">
    <name type="scientific">Natronosalvus rutilus</name>
    <dbReference type="NCBI Taxonomy" id="2953753"/>
    <lineage>
        <taxon>Archaea</taxon>
        <taxon>Methanobacteriati</taxon>
        <taxon>Methanobacteriota</taxon>
        <taxon>Stenosarchaea group</taxon>
        <taxon>Halobacteria</taxon>
        <taxon>Halobacteriales</taxon>
        <taxon>Natrialbaceae</taxon>
        <taxon>Natronosalvus</taxon>
    </lineage>
</organism>
<dbReference type="Proteomes" id="UP001056855">
    <property type="component" value="Chromosome"/>
</dbReference>
<keyword evidence="2" id="KW-1185">Reference proteome</keyword>
<gene>
    <name evidence="1" type="ORF">NGM29_16025</name>
</gene>
<reference evidence="1" key="1">
    <citation type="submission" date="2022-06" db="EMBL/GenBank/DDBJ databases">
        <title>Diverse halophilic archaea isolated from saline environments.</title>
        <authorList>
            <person name="Cui H.-L."/>
        </authorList>
    </citation>
    <scope>NUCLEOTIDE SEQUENCE</scope>
    <source>
        <strain evidence="1">WLHS1</strain>
    </source>
</reference>
<protein>
    <recommendedName>
        <fullName evidence="3">MYM-type domain-containing protein</fullName>
    </recommendedName>
</protein>
<accession>A0A9E7SU92</accession>
<evidence type="ECO:0000313" key="1">
    <source>
        <dbReference type="EMBL" id="UTF53260.1"/>
    </source>
</evidence>
<evidence type="ECO:0000313" key="2">
    <source>
        <dbReference type="Proteomes" id="UP001056855"/>
    </source>
</evidence>
<evidence type="ECO:0008006" key="3">
    <source>
        <dbReference type="Google" id="ProtNLM"/>
    </source>
</evidence>
<dbReference type="GeneID" id="73291585"/>
<dbReference type="RefSeq" id="WP_254157562.1">
    <property type="nucleotide sequence ID" value="NZ_CP100355.1"/>
</dbReference>
<dbReference type="EMBL" id="CP100355">
    <property type="protein sequence ID" value="UTF53260.1"/>
    <property type="molecule type" value="Genomic_DNA"/>
</dbReference>
<name>A0A9E7SU92_9EURY</name>
<dbReference type="AlphaFoldDB" id="A0A9E7SU92"/>
<proteinExistence type="predicted"/>
<sequence>MSSASATSKPTCADCGRLVDSGVLEIVSTGFGPGNKYTLDFCSIVCRARWRGDDVVLATTRQAKLSAFGSS</sequence>
<dbReference type="KEGG" id="sawl:NGM29_16025"/>